<dbReference type="EMBL" id="AHZU02001283">
    <property type="protein sequence ID" value="KFG34031.1"/>
    <property type="molecule type" value="Genomic_DNA"/>
</dbReference>
<keyword evidence="1" id="KW-0472">Membrane</keyword>
<gene>
    <name evidence="2" type="ORF">TGDOM2_259590</name>
</gene>
<name>A0A086JPG3_TOXGO</name>
<organism evidence="2 3">
    <name type="scientific">Toxoplasma gondii GAB2-2007-GAL-DOM2</name>
    <dbReference type="NCBI Taxonomy" id="1130820"/>
    <lineage>
        <taxon>Eukaryota</taxon>
        <taxon>Sar</taxon>
        <taxon>Alveolata</taxon>
        <taxon>Apicomplexa</taxon>
        <taxon>Conoidasida</taxon>
        <taxon>Coccidia</taxon>
        <taxon>Eucoccidiorida</taxon>
        <taxon>Eimeriorina</taxon>
        <taxon>Sarcocystidae</taxon>
        <taxon>Toxoplasma</taxon>
    </lineage>
</organism>
<feature type="transmembrane region" description="Helical" evidence="1">
    <location>
        <begin position="120"/>
        <end position="149"/>
    </location>
</feature>
<proteinExistence type="predicted"/>
<evidence type="ECO:0000256" key="1">
    <source>
        <dbReference type="SAM" id="Phobius"/>
    </source>
</evidence>
<feature type="transmembrane region" description="Helical" evidence="1">
    <location>
        <begin position="58"/>
        <end position="77"/>
    </location>
</feature>
<dbReference type="OrthoDB" id="409650at2759"/>
<evidence type="ECO:0000313" key="3">
    <source>
        <dbReference type="Proteomes" id="UP000028837"/>
    </source>
</evidence>
<accession>A0A086JPG3</accession>
<keyword evidence="1" id="KW-1133">Transmembrane helix</keyword>
<sequence length="162" mass="17665">MTDNDSRTATRGAPQRPPAGTFQRAAIALTSVSSVMTGSFLIVFLFELKSECDVPLNWWLLGCIFFSIPATYITNLVKKLYGFDATIGMEIVLLVIGFLWMAIGTIGINMSTTCESTAPLLWWTVFISVTLFWSMAVGATFFLLAIVLIPMAFTGGKSPGFV</sequence>
<dbReference type="VEuPathDB" id="ToxoDB:TGDOM2_259590"/>
<dbReference type="AlphaFoldDB" id="A0A086JPG3"/>
<keyword evidence="1" id="KW-0812">Transmembrane</keyword>
<feature type="transmembrane region" description="Helical" evidence="1">
    <location>
        <begin position="25"/>
        <end position="46"/>
    </location>
</feature>
<reference evidence="2 3" key="1">
    <citation type="submission" date="2014-02" db="EMBL/GenBank/DDBJ databases">
        <authorList>
            <person name="Sibley D."/>
            <person name="Venepally P."/>
            <person name="Karamycheva S."/>
            <person name="Hadjithomas M."/>
            <person name="Khan A."/>
            <person name="Brunk B."/>
            <person name="Roos D."/>
            <person name="Caler E."/>
            <person name="Lorenzi H."/>
        </authorList>
    </citation>
    <scope>NUCLEOTIDE SEQUENCE [LARGE SCALE GENOMIC DNA]</scope>
    <source>
        <strain evidence="2 3">GAB2-2007-GAL-DOM2</strain>
    </source>
</reference>
<comment type="caution">
    <text evidence="2">The sequence shown here is derived from an EMBL/GenBank/DDBJ whole genome shotgun (WGS) entry which is preliminary data.</text>
</comment>
<feature type="transmembrane region" description="Helical" evidence="1">
    <location>
        <begin position="89"/>
        <end position="108"/>
    </location>
</feature>
<dbReference type="Proteomes" id="UP000028837">
    <property type="component" value="Unassembled WGS sequence"/>
</dbReference>
<evidence type="ECO:0000313" key="2">
    <source>
        <dbReference type="EMBL" id="KFG34031.1"/>
    </source>
</evidence>
<protein>
    <submittedName>
        <fullName evidence="2">Putative membrane protein</fullName>
    </submittedName>
</protein>